<keyword evidence="2 8" id="KW-0808">Transferase</keyword>
<dbReference type="NCBIfam" id="TIGR03723">
    <property type="entry name" value="T6A_TsaD_YgjD"/>
    <property type="match status" value="1"/>
</dbReference>
<dbReference type="GO" id="GO:0061711">
    <property type="term" value="F:tRNA N(6)-L-threonylcarbamoyladenine synthase activity"/>
    <property type="evidence" value="ECO:0007669"/>
    <property type="project" value="UniProtKB-EC"/>
</dbReference>
<dbReference type="EMBL" id="LGYO01000053">
    <property type="protein sequence ID" value="KNZ40533.1"/>
    <property type="molecule type" value="Genomic_DNA"/>
</dbReference>
<dbReference type="STRING" id="52689.AKG39_17145"/>
<dbReference type="GO" id="GO:0005506">
    <property type="term" value="F:iron ion binding"/>
    <property type="evidence" value="ECO:0007669"/>
    <property type="project" value="UniProtKB-UniRule"/>
</dbReference>
<evidence type="ECO:0000256" key="7">
    <source>
        <dbReference type="ARBA" id="ARBA00048117"/>
    </source>
</evidence>
<feature type="binding site" evidence="8">
    <location>
        <position position="274"/>
    </location>
    <ligand>
        <name>substrate</name>
    </ligand>
</feature>
<organism evidence="10 11">
    <name type="scientific">Acetobacterium bakii</name>
    <dbReference type="NCBI Taxonomy" id="52689"/>
    <lineage>
        <taxon>Bacteria</taxon>
        <taxon>Bacillati</taxon>
        <taxon>Bacillota</taxon>
        <taxon>Clostridia</taxon>
        <taxon>Eubacteriales</taxon>
        <taxon>Eubacteriaceae</taxon>
        <taxon>Acetobacterium</taxon>
    </lineage>
</organism>
<keyword evidence="3 8" id="KW-0819">tRNA processing</keyword>
<reference evidence="11" key="1">
    <citation type="submission" date="2015-07" db="EMBL/GenBank/DDBJ databases">
        <title>Draft genome sequence of Acetobacterium bakii DSM 8293, a potential psychrophilic chemical producer through syngas fermentation.</title>
        <authorList>
            <person name="Song Y."/>
            <person name="Hwang S."/>
            <person name="Cho B.-K."/>
        </authorList>
    </citation>
    <scope>NUCLEOTIDE SEQUENCE [LARGE SCALE GENOMIC DNA]</scope>
    <source>
        <strain evidence="11">DSM 8239</strain>
    </source>
</reference>
<keyword evidence="11" id="KW-1185">Reference proteome</keyword>
<gene>
    <name evidence="8" type="primary">tsaD</name>
    <name evidence="10" type="ORF">AKG39_17145</name>
</gene>
<dbReference type="PANTHER" id="PTHR11735">
    <property type="entry name" value="TRNA N6-ADENOSINE THREONYLCARBAMOYLTRANSFERASE"/>
    <property type="match status" value="1"/>
</dbReference>
<proteinExistence type="inferred from homology"/>
<evidence type="ECO:0000256" key="2">
    <source>
        <dbReference type="ARBA" id="ARBA00022679"/>
    </source>
</evidence>
<dbReference type="PATRIC" id="fig|52689.4.peg.2990"/>
<dbReference type="InterPro" id="IPR017861">
    <property type="entry name" value="KAE1/TsaD"/>
</dbReference>
<feature type="binding site" evidence="8">
    <location>
        <position position="180"/>
    </location>
    <ligand>
        <name>substrate</name>
    </ligand>
</feature>
<dbReference type="FunFam" id="3.30.420.40:FF:000012">
    <property type="entry name" value="tRNA N6-adenosine threonylcarbamoyltransferase"/>
    <property type="match status" value="1"/>
</dbReference>
<dbReference type="PANTHER" id="PTHR11735:SF6">
    <property type="entry name" value="TRNA N6-ADENOSINE THREONYLCARBAMOYLTRANSFERASE, MITOCHONDRIAL"/>
    <property type="match status" value="1"/>
</dbReference>
<keyword evidence="6 8" id="KW-0012">Acyltransferase</keyword>
<dbReference type="CDD" id="cd24133">
    <property type="entry name" value="ASKHA_NBD_TsaD_bac"/>
    <property type="match status" value="1"/>
</dbReference>
<comment type="cofactor">
    <cofactor evidence="8">
        <name>Fe(2+)</name>
        <dbReference type="ChEBI" id="CHEBI:29033"/>
    </cofactor>
    <text evidence="8">Binds 1 Fe(2+) ion per subunit.</text>
</comment>
<dbReference type="NCBIfam" id="TIGR00329">
    <property type="entry name" value="gcp_kae1"/>
    <property type="match status" value="1"/>
</dbReference>
<dbReference type="SUPFAM" id="SSF53067">
    <property type="entry name" value="Actin-like ATPase domain"/>
    <property type="match status" value="2"/>
</dbReference>
<dbReference type="OrthoDB" id="9806197at2"/>
<evidence type="ECO:0000256" key="5">
    <source>
        <dbReference type="ARBA" id="ARBA00023004"/>
    </source>
</evidence>
<dbReference type="PRINTS" id="PR00789">
    <property type="entry name" value="OSIALOPTASE"/>
</dbReference>
<evidence type="ECO:0000259" key="9">
    <source>
        <dbReference type="Pfam" id="PF00814"/>
    </source>
</evidence>
<feature type="domain" description="Gcp-like" evidence="9">
    <location>
        <begin position="23"/>
        <end position="308"/>
    </location>
</feature>
<protein>
    <recommendedName>
        <fullName evidence="8">tRNA N6-adenosine threonylcarbamoyltransferase</fullName>
        <ecNumber evidence="8">2.3.1.234</ecNumber>
    </recommendedName>
    <alternativeName>
        <fullName evidence="8">N6-L-threonylcarbamoyladenine synthase</fullName>
        <shortName evidence="8">t(6)A synthase</shortName>
    </alternativeName>
    <alternativeName>
        <fullName evidence="8">t(6)A37 threonylcarbamoyladenosine biosynthesis protein TsaD</fullName>
    </alternativeName>
    <alternativeName>
        <fullName evidence="8">tRNA threonylcarbamoyladenosine biosynthesis protein TsaD</fullName>
    </alternativeName>
</protein>
<dbReference type="EC" id="2.3.1.234" evidence="8"/>
<dbReference type="InterPro" id="IPR043129">
    <property type="entry name" value="ATPase_NBD"/>
</dbReference>
<evidence type="ECO:0000313" key="10">
    <source>
        <dbReference type="EMBL" id="KNZ40533.1"/>
    </source>
</evidence>
<dbReference type="AlphaFoldDB" id="A0A0L6TW96"/>
<sequence length="337" mass="35873">MKILSIETSCDETSVAIVEDGRKILTNRIYSQIPIHQKYGGVVPEIASRNHVTKLPYIIDEALAETGLTLKDIDAIGVANGPGLVGALLIGLSAAKAMAYSLDIPLIGVHHIEGHIAANFLQFPELAPPFLTLVVSGGHSHLVLVKDYETFEVLGKTRDDAAGEAFDKVSRVLGLGYPGGPAIDKAAKNGNASAIPFPRAFLDKDRFDFSFSGLKSAVLNYLNGKKMKNEPIVVNDVAASFQTAVVDVLVAKTIACAKSINMKTICIAGGVSANSLLREKMTAAANDEGFTLYYPEPILCTDNAAMIGSMAYYNYVNRGESGLNLNAMPGLKIGTRS</sequence>
<comment type="function">
    <text evidence="8">Required for the formation of a threonylcarbamoyl group on adenosine at position 37 (t(6)A37) in tRNAs that read codons beginning with adenine. Is involved in the transfer of the threonylcarbamoyl moiety of threonylcarbamoyl-AMP (TC-AMP) to the N6 group of A37, together with TsaE and TsaB. TsaD likely plays a direct catalytic role in this reaction.</text>
</comment>
<dbReference type="HAMAP" id="MF_01445">
    <property type="entry name" value="TsaD"/>
    <property type="match status" value="1"/>
</dbReference>
<dbReference type="PROSITE" id="PS01016">
    <property type="entry name" value="GLYCOPROTEASE"/>
    <property type="match status" value="1"/>
</dbReference>
<evidence type="ECO:0000256" key="8">
    <source>
        <dbReference type="HAMAP-Rule" id="MF_01445"/>
    </source>
</evidence>
<comment type="caution">
    <text evidence="10">The sequence shown here is derived from an EMBL/GenBank/DDBJ whole genome shotgun (WGS) entry which is preliminary data.</text>
</comment>
<evidence type="ECO:0000313" key="11">
    <source>
        <dbReference type="Proteomes" id="UP000036873"/>
    </source>
</evidence>
<accession>A0A0L6TW96</accession>
<feature type="binding site" evidence="8">
    <location>
        <position position="111"/>
    </location>
    <ligand>
        <name>Fe cation</name>
        <dbReference type="ChEBI" id="CHEBI:24875"/>
    </ligand>
</feature>
<dbReference type="InterPro" id="IPR000905">
    <property type="entry name" value="Gcp-like_dom"/>
</dbReference>
<keyword evidence="5 8" id="KW-0408">Iron</keyword>
<comment type="similarity">
    <text evidence="8">Belongs to the KAE1 / TsaD family.</text>
</comment>
<evidence type="ECO:0000256" key="3">
    <source>
        <dbReference type="ARBA" id="ARBA00022694"/>
    </source>
</evidence>
<dbReference type="FunFam" id="3.30.420.40:FF:000040">
    <property type="entry name" value="tRNA N6-adenosine threonylcarbamoyltransferase"/>
    <property type="match status" value="1"/>
</dbReference>
<feature type="binding site" evidence="8">
    <location>
        <position position="115"/>
    </location>
    <ligand>
        <name>Fe cation</name>
        <dbReference type="ChEBI" id="CHEBI:24875"/>
    </ligand>
</feature>
<feature type="binding site" evidence="8">
    <location>
        <position position="184"/>
    </location>
    <ligand>
        <name>substrate</name>
    </ligand>
</feature>
<comment type="catalytic activity">
    <reaction evidence="7 8">
        <text>L-threonylcarbamoyladenylate + adenosine(37) in tRNA = N(6)-L-threonylcarbamoyladenosine(37) in tRNA + AMP + H(+)</text>
        <dbReference type="Rhea" id="RHEA:37059"/>
        <dbReference type="Rhea" id="RHEA-COMP:10162"/>
        <dbReference type="Rhea" id="RHEA-COMP:10163"/>
        <dbReference type="ChEBI" id="CHEBI:15378"/>
        <dbReference type="ChEBI" id="CHEBI:73682"/>
        <dbReference type="ChEBI" id="CHEBI:74411"/>
        <dbReference type="ChEBI" id="CHEBI:74418"/>
        <dbReference type="ChEBI" id="CHEBI:456215"/>
        <dbReference type="EC" id="2.3.1.234"/>
    </reaction>
</comment>
<dbReference type="GO" id="GO:0002949">
    <property type="term" value="P:tRNA threonylcarbamoyladenosine modification"/>
    <property type="evidence" value="ECO:0007669"/>
    <property type="project" value="UniProtKB-UniRule"/>
</dbReference>
<evidence type="ECO:0000256" key="1">
    <source>
        <dbReference type="ARBA" id="ARBA00022490"/>
    </source>
</evidence>
<feature type="binding site" evidence="8">
    <location>
        <begin position="134"/>
        <end position="138"/>
    </location>
    <ligand>
        <name>substrate</name>
    </ligand>
</feature>
<dbReference type="Proteomes" id="UP000036873">
    <property type="component" value="Unassembled WGS sequence"/>
</dbReference>
<comment type="subcellular location">
    <subcellularLocation>
        <location evidence="8">Cytoplasm</location>
    </subcellularLocation>
</comment>
<evidence type="ECO:0000256" key="4">
    <source>
        <dbReference type="ARBA" id="ARBA00022723"/>
    </source>
</evidence>
<dbReference type="InterPro" id="IPR017860">
    <property type="entry name" value="Peptidase_M22_CS"/>
</dbReference>
<dbReference type="GO" id="GO:0005737">
    <property type="term" value="C:cytoplasm"/>
    <property type="evidence" value="ECO:0007669"/>
    <property type="project" value="UniProtKB-SubCell"/>
</dbReference>
<dbReference type="Gene3D" id="3.30.420.40">
    <property type="match status" value="2"/>
</dbReference>
<dbReference type="Pfam" id="PF00814">
    <property type="entry name" value="TsaD"/>
    <property type="match status" value="1"/>
</dbReference>
<dbReference type="InterPro" id="IPR022450">
    <property type="entry name" value="TsaD"/>
</dbReference>
<keyword evidence="1 8" id="KW-0963">Cytoplasm</keyword>
<feature type="binding site" evidence="8">
    <location>
        <position position="167"/>
    </location>
    <ligand>
        <name>substrate</name>
    </ligand>
</feature>
<evidence type="ECO:0000256" key="6">
    <source>
        <dbReference type="ARBA" id="ARBA00023315"/>
    </source>
</evidence>
<dbReference type="RefSeq" id="WP_050741621.1">
    <property type="nucleotide sequence ID" value="NZ_LGYO01000053.1"/>
</dbReference>
<keyword evidence="4 8" id="KW-0479">Metal-binding</keyword>
<feature type="binding site" evidence="8">
    <location>
        <position position="302"/>
    </location>
    <ligand>
        <name>Fe cation</name>
        <dbReference type="ChEBI" id="CHEBI:24875"/>
    </ligand>
</feature>
<name>A0A0L6TW96_9FIRM</name>